<dbReference type="CDD" id="cd23806">
    <property type="entry name" value="UBCc_UBE2U"/>
    <property type="match status" value="1"/>
</dbReference>
<name>A0A6P8H4R8_ACTTE</name>
<dbReference type="Gene3D" id="3.10.110.10">
    <property type="entry name" value="Ubiquitin Conjugating Enzyme"/>
    <property type="match status" value="1"/>
</dbReference>
<dbReference type="SUPFAM" id="SSF54495">
    <property type="entry name" value="UBC-like"/>
    <property type="match status" value="1"/>
</dbReference>
<keyword evidence="4" id="KW-0067">ATP-binding</keyword>
<dbReference type="InterPro" id="IPR000608">
    <property type="entry name" value="UBC"/>
</dbReference>
<comment type="similarity">
    <text evidence="4">Belongs to the ubiquitin-conjugating enzyme family.</text>
</comment>
<feature type="compositionally biased region" description="Low complexity" evidence="5">
    <location>
        <begin position="295"/>
        <end position="309"/>
    </location>
</feature>
<dbReference type="GO" id="GO:0005524">
    <property type="term" value="F:ATP binding"/>
    <property type="evidence" value="ECO:0007669"/>
    <property type="project" value="UniProtKB-UniRule"/>
</dbReference>
<keyword evidence="4" id="KW-0547">Nucleotide-binding</keyword>
<gene>
    <name evidence="8" type="primary">LOC116287961</name>
</gene>
<dbReference type="Proteomes" id="UP000515163">
    <property type="component" value="Unplaced"/>
</dbReference>
<evidence type="ECO:0000256" key="3">
    <source>
        <dbReference type="PROSITE-ProRule" id="PRU10133"/>
    </source>
</evidence>
<dbReference type="OrthoDB" id="9978460at2759"/>
<dbReference type="RefSeq" id="XP_031550533.1">
    <property type="nucleotide sequence ID" value="XM_031694673.1"/>
</dbReference>
<evidence type="ECO:0000256" key="4">
    <source>
        <dbReference type="RuleBase" id="RU362109"/>
    </source>
</evidence>
<keyword evidence="1" id="KW-0808">Transferase</keyword>
<sequence length="339" mass="38882">MQSRARLLLEKEQFKMKKDPVWGITAQPLNEDDWFTWEATVKGPKDTLWEGGIFKLYLQFNENYNCIPPKIYFHTVPFHPNVDPVSGIPCIDFLDNQEEWKEYYSINYMLLSIQMMLSNPILDYSVNVEAAKMCHIAPSAYKQMILENVLASKRVDAGLKPHLENEIEVTKPEKQEQPAKNTEQSNKRLQIAKISFDDYHSLWSGIATTRPVPSSKNPLNEMLKSDSKLQAAHFGMEQEELQEEIKKQIAEHNSLTYGKFDQSTEKAKDLEELKATRINMLKQIYLPKHQGQDKSTQSLEPSSASLSASIPKEIEPSEQEVQDLLNWSSNLGNNDVAFS</sequence>
<keyword evidence="2 4" id="KW-0833">Ubl conjugation pathway</keyword>
<dbReference type="InterPro" id="IPR023313">
    <property type="entry name" value="UBQ-conjugating_AS"/>
</dbReference>
<reference evidence="8" key="1">
    <citation type="submission" date="2025-08" db="UniProtKB">
        <authorList>
            <consortium name="RefSeq"/>
        </authorList>
    </citation>
    <scope>IDENTIFICATION</scope>
    <source>
        <tissue evidence="8">Tentacle</tissue>
    </source>
</reference>
<dbReference type="PANTHER" id="PTHR24067">
    <property type="entry name" value="UBIQUITIN-CONJUGATING ENZYME E2"/>
    <property type="match status" value="1"/>
</dbReference>
<accession>A0A6P8H4R8</accession>
<feature type="active site" description="Glycyl thioester intermediate" evidence="3">
    <location>
        <position position="90"/>
    </location>
</feature>
<dbReference type="InterPro" id="IPR016135">
    <property type="entry name" value="UBQ-conjugating_enzyme/RWD"/>
</dbReference>
<proteinExistence type="inferred from homology"/>
<dbReference type="KEGG" id="aten:116287961"/>
<dbReference type="GeneID" id="116287961"/>
<dbReference type="InterPro" id="IPR050113">
    <property type="entry name" value="Ub_conjugating_enzyme"/>
</dbReference>
<feature type="compositionally biased region" description="Basic and acidic residues" evidence="5">
    <location>
        <begin position="166"/>
        <end position="177"/>
    </location>
</feature>
<dbReference type="PROSITE" id="PS00183">
    <property type="entry name" value="UBC_1"/>
    <property type="match status" value="1"/>
</dbReference>
<dbReference type="PROSITE" id="PS50127">
    <property type="entry name" value="UBC_2"/>
    <property type="match status" value="1"/>
</dbReference>
<evidence type="ECO:0000313" key="8">
    <source>
        <dbReference type="RefSeq" id="XP_031550533.1"/>
    </source>
</evidence>
<feature type="region of interest" description="Disordered" evidence="5">
    <location>
        <begin position="166"/>
        <end position="187"/>
    </location>
</feature>
<evidence type="ECO:0000259" key="6">
    <source>
        <dbReference type="PROSITE" id="PS50127"/>
    </source>
</evidence>
<feature type="compositionally biased region" description="Polar residues" evidence="5">
    <location>
        <begin position="178"/>
        <end position="187"/>
    </location>
</feature>
<dbReference type="GO" id="GO:0016740">
    <property type="term" value="F:transferase activity"/>
    <property type="evidence" value="ECO:0007669"/>
    <property type="project" value="UniProtKB-KW"/>
</dbReference>
<dbReference type="FunCoup" id="A0A6P8H4R8">
    <property type="interactions" value="149"/>
</dbReference>
<evidence type="ECO:0000256" key="1">
    <source>
        <dbReference type="ARBA" id="ARBA00022679"/>
    </source>
</evidence>
<dbReference type="SMART" id="SM00212">
    <property type="entry name" value="UBCc"/>
    <property type="match status" value="1"/>
</dbReference>
<feature type="region of interest" description="Disordered" evidence="5">
    <location>
        <begin position="287"/>
        <end position="339"/>
    </location>
</feature>
<feature type="domain" description="UBC core" evidence="6">
    <location>
        <begin position="4"/>
        <end position="154"/>
    </location>
</feature>
<dbReference type="AlphaFoldDB" id="A0A6P8H4R8"/>
<protein>
    <submittedName>
        <fullName evidence="8">Ubiquitin-conjugating enzyme E2 U-like</fullName>
    </submittedName>
</protein>
<organism evidence="7 8">
    <name type="scientific">Actinia tenebrosa</name>
    <name type="common">Australian red waratah sea anemone</name>
    <dbReference type="NCBI Taxonomy" id="6105"/>
    <lineage>
        <taxon>Eukaryota</taxon>
        <taxon>Metazoa</taxon>
        <taxon>Cnidaria</taxon>
        <taxon>Anthozoa</taxon>
        <taxon>Hexacorallia</taxon>
        <taxon>Actiniaria</taxon>
        <taxon>Actiniidae</taxon>
        <taxon>Actinia</taxon>
    </lineage>
</organism>
<evidence type="ECO:0000313" key="7">
    <source>
        <dbReference type="Proteomes" id="UP000515163"/>
    </source>
</evidence>
<evidence type="ECO:0000256" key="5">
    <source>
        <dbReference type="SAM" id="MobiDB-lite"/>
    </source>
</evidence>
<dbReference type="Pfam" id="PF00179">
    <property type="entry name" value="UQ_con"/>
    <property type="match status" value="1"/>
</dbReference>
<keyword evidence="7" id="KW-1185">Reference proteome</keyword>
<evidence type="ECO:0000256" key="2">
    <source>
        <dbReference type="ARBA" id="ARBA00022786"/>
    </source>
</evidence>
<dbReference type="InParanoid" id="A0A6P8H4R8"/>